<accession>A0A382FUZ1</accession>
<feature type="domain" description="VOC" evidence="2">
    <location>
        <begin position="10"/>
        <end position="128"/>
    </location>
</feature>
<gene>
    <name evidence="3" type="ORF">METZ01_LOCUS219770</name>
</gene>
<dbReference type="AlphaFoldDB" id="A0A382FUZ1"/>
<reference evidence="3" key="1">
    <citation type="submission" date="2018-05" db="EMBL/GenBank/DDBJ databases">
        <authorList>
            <person name="Lanie J.A."/>
            <person name="Ng W.-L."/>
            <person name="Kazmierczak K.M."/>
            <person name="Andrzejewski T.M."/>
            <person name="Davidsen T.M."/>
            <person name="Wayne K.J."/>
            <person name="Tettelin H."/>
            <person name="Glass J.I."/>
            <person name="Rusch D."/>
            <person name="Podicherti R."/>
            <person name="Tsui H.-C.T."/>
            <person name="Winkler M.E."/>
        </authorList>
    </citation>
    <scope>NUCLEOTIDE SEQUENCE</scope>
</reference>
<dbReference type="PANTHER" id="PTHR43279">
    <property type="entry name" value="CATECHOL-2,3-DIOXYGENASE"/>
    <property type="match status" value="1"/>
</dbReference>
<dbReference type="InterPro" id="IPR037523">
    <property type="entry name" value="VOC_core"/>
</dbReference>
<dbReference type="Gene3D" id="3.10.180.10">
    <property type="entry name" value="2,3-Dihydroxybiphenyl 1,2-Dioxygenase, domain 1"/>
    <property type="match status" value="2"/>
</dbReference>
<dbReference type="PROSITE" id="PS00934">
    <property type="entry name" value="GLYOXALASE_I_1"/>
    <property type="match status" value="1"/>
</dbReference>
<dbReference type="InterPro" id="IPR029068">
    <property type="entry name" value="Glyas_Bleomycin-R_OHBP_Dase"/>
</dbReference>
<keyword evidence="1" id="KW-0479">Metal-binding</keyword>
<evidence type="ECO:0000313" key="3">
    <source>
        <dbReference type="EMBL" id="SVB66916.1"/>
    </source>
</evidence>
<evidence type="ECO:0000259" key="2">
    <source>
        <dbReference type="PROSITE" id="PS51819"/>
    </source>
</evidence>
<dbReference type="InterPro" id="IPR004360">
    <property type="entry name" value="Glyas_Fos-R_dOase_dom"/>
</dbReference>
<name>A0A382FUZ1_9ZZZZ</name>
<dbReference type="PROSITE" id="PS51819">
    <property type="entry name" value="VOC"/>
    <property type="match status" value="2"/>
</dbReference>
<dbReference type="GO" id="GO:0046872">
    <property type="term" value="F:metal ion binding"/>
    <property type="evidence" value="ECO:0007669"/>
    <property type="project" value="UniProtKB-KW"/>
</dbReference>
<evidence type="ECO:0000256" key="1">
    <source>
        <dbReference type="ARBA" id="ARBA00022723"/>
    </source>
</evidence>
<proteinExistence type="predicted"/>
<dbReference type="GO" id="GO:0004462">
    <property type="term" value="F:lactoylglutathione lyase activity"/>
    <property type="evidence" value="ECO:0007669"/>
    <property type="project" value="InterPro"/>
</dbReference>
<dbReference type="SUPFAM" id="SSF54593">
    <property type="entry name" value="Glyoxalase/Bleomycin resistance protein/Dihydroxybiphenyl dioxygenase"/>
    <property type="match status" value="2"/>
</dbReference>
<feature type="domain" description="VOC" evidence="2">
    <location>
        <begin position="170"/>
        <end position="290"/>
    </location>
</feature>
<sequence>MSTDLPASTHIASVHLQMRDLQQSLAFYSDLLGFRIVRHEKQDVWLSATGEAPHLIHLTERQDALPRPPRATGLFHVAYRAPDRAGLGRWLHRLLTQKVPLQGASDHGVSEAIYLADPDGLGVELHCDRPRERWKFRGKHVAMGSEQLDTADLLPQAAEQTWDGLDAATDVGHVHLCVSSLEAAERFYVDALGMDAMQRDFPGALFIAAGGYHHHIGTNMWQSAASPPAPANAVGLRSFTLGVPEGSVAQVRSRVERAGYSVEAGEVGDAGGEGFALRDEDEIIVRVRGGTCLAEPVPIGVASGEHTSLF</sequence>
<dbReference type="EMBL" id="UINC01052049">
    <property type="protein sequence ID" value="SVB66916.1"/>
    <property type="molecule type" value="Genomic_DNA"/>
</dbReference>
<organism evidence="3">
    <name type="scientific">marine metagenome</name>
    <dbReference type="NCBI Taxonomy" id="408172"/>
    <lineage>
        <taxon>unclassified sequences</taxon>
        <taxon>metagenomes</taxon>
        <taxon>ecological metagenomes</taxon>
    </lineage>
</organism>
<dbReference type="InterPro" id="IPR018146">
    <property type="entry name" value="Glyoxalase_1_CS"/>
</dbReference>
<dbReference type="Pfam" id="PF00903">
    <property type="entry name" value="Glyoxalase"/>
    <property type="match status" value="2"/>
</dbReference>
<protein>
    <recommendedName>
        <fullName evidence="2">VOC domain-containing protein</fullName>
    </recommendedName>
</protein>
<dbReference type="PANTHER" id="PTHR43279:SF1">
    <property type="entry name" value="CATECHOL-2,3-DIOXYGENASE"/>
    <property type="match status" value="1"/>
</dbReference>